<dbReference type="SUPFAM" id="SSF50129">
    <property type="entry name" value="GroES-like"/>
    <property type="match status" value="1"/>
</dbReference>
<protein>
    <submittedName>
        <fullName evidence="5">Alcohol dehydrogenase</fullName>
    </submittedName>
</protein>
<dbReference type="SUPFAM" id="SSF51735">
    <property type="entry name" value="NAD(P)-binding Rossmann-fold domains"/>
    <property type="match status" value="1"/>
</dbReference>
<dbReference type="PANTHER" id="PTHR42813:SF7">
    <property type="entry name" value="ALCOHOL DEHYDROGENASE (ZN-DEPENDENT)-RELATED"/>
    <property type="match status" value="1"/>
</dbReference>
<evidence type="ECO:0000256" key="3">
    <source>
        <dbReference type="ARBA" id="ARBA00022833"/>
    </source>
</evidence>
<name>A0A1I3Q8P1_9PSEU</name>
<dbReference type="PANTHER" id="PTHR42813">
    <property type="entry name" value="ZINC-TYPE ALCOHOL DEHYDROGENASE-LIKE"/>
    <property type="match status" value="1"/>
</dbReference>
<evidence type="ECO:0000256" key="1">
    <source>
        <dbReference type="ARBA" id="ARBA00001947"/>
    </source>
</evidence>
<sequence length="277" mass="28829">MRPVTATCDLDRAVIAGLTPFDPVPSLGHECVAEIVELGPDVPGLAVVPWHVSCGSCENRRDGAPSRCAAVPRHAMFGLPLGGDWGGLFADLVRVPWAAANLVRVPAGVDPGAVASASDNLVDAYRSVLLGQRRLPGAPVLVFGGTSIGLWACAFAGALGGERVVYVDGDKRRRRIAAGHPKGLSSALRATAPGGYCHSVGIYFADTRVPTGPMYLNAVTLTTGPPDVTPHLADVLALVSAGTVDPMPVFSDRCTFDALPEVLRDVPEKPLVTRSPS</sequence>
<feature type="domain" description="Alcohol dehydrogenase-like N-terminal" evidence="4">
    <location>
        <begin position="5"/>
        <end position="106"/>
    </location>
</feature>
<evidence type="ECO:0000259" key="4">
    <source>
        <dbReference type="Pfam" id="PF08240"/>
    </source>
</evidence>
<dbReference type="InterPro" id="IPR011032">
    <property type="entry name" value="GroES-like_sf"/>
</dbReference>
<accession>A0A1I3Q8P1</accession>
<organism evidence="5 6">
    <name type="scientific">Amycolatopsis sacchari</name>
    <dbReference type="NCBI Taxonomy" id="115433"/>
    <lineage>
        <taxon>Bacteria</taxon>
        <taxon>Bacillati</taxon>
        <taxon>Actinomycetota</taxon>
        <taxon>Actinomycetes</taxon>
        <taxon>Pseudonocardiales</taxon>
        <taxon>Pseudonocardiaceae</taxon>
        <taxon>Amycolatopsis</taxon>
    </lineage>
</organism>
<dbReference type="Pfam" id="PF08240">
    <property type="entry name" value="ADH_N"/>
    <property type="match status" value="1"/>
</dbReference>
<evidence type="ECO:0000313" key="5">
    <source>
        <dbReference type="EMBL" id="SFJ30025.1"/>
    </source>
</evidence>
<keyword evidence="3" id="KW-0862">Zinc</keyword>
<dbReference type="Gene3D" id="3.90.180.10">
    <property type="entry name" value="Medium-chain alcohol dehydrogenases, catalytic domain"/>
    <property type="match status" value="2"/>
</dbReference>
<dbReference type="Proteomes" id="UP000199025">
    <property type="component" value="Unassembled WGS sequence"/>
</dbReference>
<dbReference type="Gene3D" id="3.40.50.720">
    <property type="entry name" value="NAD(P)-binding Rossmann-like Domain"/>
    <property type="match status" value="2"/>
</dbReference>
<dbReference type="EMBL" id="FORP01000004">
    <property type="protein sequence ID" value="SFJ30025.1"/>
    <property type="molecule type" value="Genomic_DNA"/>
</dbReference>
<evidence type="ECO:0000256" key="2">
    <source>
        <dbReference type="ARBA" id="ARBA00022723"/>
    </source>
</evidence>
<keyword evidence="6" id="KW-1185">Reference proteome</keyword>
<dbReference type="STRING" id="115433.SAMN05421835_104224"/>
<comment type="cofactor">
    <cofactor evidence="1">
        <name>Zn(2+)</name>
        <dbReference type="ChEBI" id="CHEBI:29105"/>
    </cofactor>
</comment>
<proteinExistence type="predicted"/>
<keyword evidence="2" id="KW-0479">Metal-binding</keyword>
<dbReference type="GO" id="GO:0046872">
    <property type="term" value="F:metal ion binding"/>
    <property type="evidence" value="ECO:0007669"/>
    <property type="project" value="UniProtKB-KW"/>
</dbReference>
<evidence type="ECO:0000313" key="6">
    <source>
        <dbReference type="Proteomes" id="UP000199025"/>
    </source>
</evidence>
<reference evidence="5 6" key="1">
    <citation type="submission" date="2016-10" db="EMBL/GenBank/DDBJ databases">
        <authorList>
            <person name="de Groot N.N."/>
        </authorList>
    </citation>
    <scope>NUCLEOTIDE SEQUENCE [LARGE SCALE GENOMIC DNA]</scope>
    <source>
        <strain evidence="5 6">DSM 44468</strain>
    </source>
</reference>
<dbReference type="AlphaFoldDB" id="A0A1I3Q8P1"/>
<dbReference type="InterPro" id="IPR036291">
    <property type="entry name" value="NAD(P)-bd_dom_sf"/>
</dbReference>
<gene>
    <name evidence="5" type="ORF">SAMN05421835_104224</name>
</gene>
<dbReference type="InterPro" id="IPR013154">
    <property type="entry name" value="ADH-like_N"/>
</dbReference>